<feature type="transmembrane region" description="Helical" evidence="5">
    <location>
        <begin position="20"/>
        <end position="36"/>
    </location>
</feature>
<feature type="transmembrane region" description="Helical" evidence="5">
    <location>
        <begin position="240"/>
        <end position="262"/>
    </location>
</feature>
<feature type="transmembrane region" description="Helical" evidence="5">
    <location>
        <begin position="100"/>
        <end position="124"/>
    </location>
</feature>
<feature type="transmembrane region" description="Helical" evidence="5">
    <location>
        <begin position="356"/>
        <end position="378"/>
    </location>
</feature>
<keyword evidence="4 5" id="KW-0472">Membrane</keyword>
<feature type="transmembrane region" description="Helical" evidence="5">
    <location>
        <begin position="130"/>
        <end position="149"/>
    </location>
</feature>
<dbReference type="InParanoid" id="H2XWP1"/>
<dbReference type="InterPro" id="IPR036259">
    <property type="entry name" value="MFS_trans_sf"/>
</dbReference>
<dbReference type="Ensembl" id="ENSCINT00000033461.1">
    <property type="protein sequence ID" value="ENSCINP00000034075.1"/>
    <property type="gene ID" value="ENSCING00000022437.1"/>
</dbReference>
<comment type="subcellular location">
    <subcellularLocation>
        <location evidence="1">Membrane</location>
        <topology evidence="1">Multi-pass membrane protein</topology>
    </subcellularLocation>
</comment>
<reference evidence="7" key="4">
    <citation type="submission" date="2025-09" db="UniProtKB">
        <authorList>
            <consortium name="Ensembl"/>
        </authorList>
    </citation>
    <scope>IDENTIFICATION</scope>
</reference>
<dbReference type="Pfam" id="PF00083">
    <property type="entry name" value="Sugar_tr"/>
    <property type="match status" value="1"/>
</dbReference>
<dbReference type="Gene3D" id="1.20.1250.20">
    <property type="entry name" value="MFS general substrate transporter like domains"/>
    <property type="match status" value="1"/>
</dbReference>
<keyword evidence="8" id="KW-1185">Reference proteome</keyword>
<protein>
    <recommendedName>
        <fullName evidence="6">Major facilitator superfamily (MFS) profile domain-containing protein</fullName>
    </recommendedName>
</protein>
<dbReference type="EMBL" id="EAAA01002764">
    <property type="status" value="NOT_ANNOTATED_CDS"/>
    <property type="molecule type" value="Genomic_DNA"/>
</dbReference>
<dbReference type="AlphaFoldDB" id="H2XWP1"/>
<dbReference type="InterPro" id="IPR005828">
    <property type="entry name" value="MFS_sugar_transport-like"/>
</dbReference>
<evidence type="ECO:0000313" key="8">
    <source>
        <dbReference type="Proteomes" id="UP000008144"/>
    </source>
</evidence>
<evidence type="ECO:0000256" key="1">
    <source>
        <dbReference type="ARBA" id="ARBA00004141"/>
    </source>
</evidence>
<accession>H2XWP1</accession>
<feature type="transmembrane region" description="Helical" evidence="5">
    <location>
        <begin position="269"/>
        <end position="288"/>
    </location>
</feature>
<evidence type="ECO:0000313" key="7">
    <source>
        <dbReference type="Ensembl" id="ENSCINP00000034075.1"/>
    </source>
</evidence>
<name>H2XWP1_CIOIN</name>
<dbReference type="GO" id="GO:0022857">
    <property type="term" value="F:transmembrane transporter activity"/>
    <property type="evidence" value="ECO:0007669"/>
    <property type="project" value="InterPro"/>
</dbReference>
<keyword evidence="2 5" id="KW-0812">Transmembrane</keyword>
<proteinExistence type="predicted"/>
<evidence type="ECO:0000259" key="6">
    <source>
        <dbReference type="PROSITE" id="PS50850"/>
    </source>
</evidence>
<dbReference type="PANTHER" id="PTHR24064">
    <property type="entry name" value="SOLUTE CARRIER FAMILY 22 MEMBER"/>
    <property type="match status" value="1"/>
</dbReference>
<keyword evidence="3 5" id="KW-1133">Transmembrane helix</keyword>
<evidence type="ECO:0000256" key="4">
    <source>
        <dbReference type="ARBA" id="ARBA00023136"/>
    </source>
</evidence>
<feature type="transmembrane region" description="Helical" evidence="5">
    <location>
        <begin position="329"/>
        <end position="350"/>
    </location>
</feature>
<evidence type="ECO:0000256" key="3">
    <source>
        <dbReference type="ARBA" id="ARBA00022989"/>
    </source>
</evidence>
<reference evidence="8" key="1">
    <citation type="journal article" date="2002" name="Science">
        <title>The draft genome of Ciona intestinalis: insights into chordate and vertebrate origins.</title>
        <authorList>
            <person name="Dehal P."/>
            <person name="Satou Y."/>
            <person name="Campbell R.K."/>
            <person name="Chapman J."/>
            <person name="Degnan B."/>
            <person name="De Tomaso A."/>
            <person name="Davidson B."/>
            <person name="Di Gregorio A."/>
            <person name="Gelpke M."/>
            <person name="Goodstein D.M."/>
            <person name="Harafuji N."/>
            <person name="Hastings K.E."/>
            <person name="Ho I."/>
            <person name="Hotta K."/>
            <person name="Huang W."/>
            <person name="Kawashima T."/>
            <person name="Lemaire P."/>
            <person name="Martinez D."/>
            <person name="Meinertzhagen I.A."/>
            <person name="Necula S."/>
            <person name="Nonaka M."/>
            <person name="Putnam N."/>
            <person name="Rash S."/>
            <person name="Saiga H."/>
            <person name="Satake M."/>
            <person name="Terry A."/>
            <person name="Yamada L."/>
            <person name="Wang H.G."/>
            <person name="Awazu S."/>
            <person name="Azumi K."/>
            <person name="Boore J."/>
            <person name="Branno M."/>
            <person name="Chin-Bow S."/>
            <person name="DeSantis R."/>
            <person name="Doyle S."/>
            <person name="Francino P."/>
            <person name="Keys D.N."/>
            <person name="Haga S."/>
            <person name="Hayashi H."/>
            <person name="Hino K."/>
            <person name="Imai K.S."/>
            <person name="Inaba K."/>
            <person name="Kano S."/>
            <person name="Kobayashi K."/>
            <person name="Kobayashi M."/>
            <person name="Lee B.I."/>
            <person name="Makabe K.W."/>
            <person name="Manohar C."/>
            <person name="Matassi G."/>
            <person name="Medina M."/>
            <person name="Mochizuki Y."/>
            <person name="Mount S."/>
            <person name="Morishita T."/>
            <person name="Miura S."/>
            <person name="Nakayama A."/>
            <person name="Nishizaka S."/>
            <person name="Nomoto H."/>
            <person name="Ohta F."/>
            <person name="Oishi K."/>
            <person name="Rigoutsos I."/>
            <person name="Sano M."/>
            <person name="Sasaki A."/>
            <person name="Sasakura Y."/>
            <person name="Shoguchi E."/>
            <person name="Shin-i T."/>
            <person name="Spagnuolo A."/>
            <person name="Stainier D."/>
            <person name="Suzuki M.M."/>
            <person name="Tassy O."/>
            <person name="Takatori N."/>
            <person name="Tokuoka M."/>
            <person name="Yagi K."/>
            <person name="Yoshizaki F."/>
            <person name="Wada S."/>
            <person name="Zhang C."/>
            <person name="Hyatt P.D."/>
            <person name="Larimer F."/>
            <person name="Detter C."/>
            <person name="Doggett N."/>
            <person name="Glavina T."/>
            <person name="Hawkins T."/>
            <person name="Richardson P."/>
            <person name="Lucas S."/>
            <person name="Kohara Y."/>
            <person name="Levine M."/>
            <person name="Satoh N."/>
            <person name="Rokhsar D.S."/>
        </authorList>
    </citation>
    <scope>NUCLEOTIDE SEQUENCE [LARGE SCALE GENOMIC DNA]</scope>
</reference>
<dbReference type="GeneTree" id="ENSGT00940000162538"/>
<feature type="transmembrane region" description="Helical" evidence="5">
    <location>
        <begin position="209"/>
        <end position="228"/>
    </location>
</feature>
<dbReference type="SUPFAM" id="SSF103473">
    <property type="entry name" value="MFS general substrate transporter"/>
    <property type="match status" value="1"/>
</dbReference>
<dbReference type="Proteomes" id="UP000008144">
    <property type="component" value="Chromosome 8"/>
</dbReference>
<reference evidence="7" key="2">
    <citation type="journal article" date="2008" name="Genome Biol.">
        <title>Improved genome assembly and evidence-based global gene model set for the chordate Ciona intestinalis: new insight into intron and operon populations.</title>
        <authorList>
            <person name="Satou Y."/>
            <person name="Mineta K."/>
            <person name="Ogasawara M."/>
            <person name="Sasakura Y."/>
            <person name="Shoguchi E."/>
            <person name="Ueno K."/>
            <person name="Yamada L."/>
            <person name="Matsumoto J."/>
            <person name="Wasserscheid J."/>
            <person name="Dewar K."/>
            <person name="Wiley G.B."/>
            <person name="Macmil S.L."/>
            <person name="Roe B.A."/>
            <person name="Zeller R.W."/>
            <person name="Hastings K.E."/>
            <person name="Lemaire P."/>
            <person name="Lindquist E."/>
            <person name="Endo T."/>
            <person name="Hotta K."/>
            <person name="Inaba K."/>
        </authorList>
    </citation>
    <scope>NUCLEOTIDE SEQUENCE [LARGE SCALE GENOMIC DNA]</scope>
    <source>
        <strain evidence="7">wild type</strain>
    </source>
</reference>
<sequence length="411" mass="45374">VFQWNLVCDRATLKTISTSIYFLGVFFGSVMAGVLSDKFGRVFILRVASVVSAIIIALNGISPNVYVFYLLQFLTGVVCMGTIMSSVVYAIEIAKEKHRLLAGIFCNVMFGVGCALFSVIAYFIRDWRNIEFAVALLFVPCILDAFIMVESPRWLYGRNRTDEAKESCKRIARMNGVNHRILRYLSKPKSSEESHNSLTEIFVRPYSRFLICSVMFIWAVTSLVYYGLILNGGSLAGDIFWNNALGGLVEVFADITFYFMVLKVGVRNLVATTLFIASFSCIASTVVAQTGSALLNNLIFAMIGRFGTSGSFAMIFVQCPQLFPTSGRTTALGLSSMAARIGSILSPFTIQVQEDIPWLSPVIFGILAFFAASLALTFPRTSGKPLTMNFDEAEKCSYGLTIRSHPILPSY</sequence>
<evidence type="ECO:0000256" key="2">
    <source>
        <dbReference type="ARBA" id="ARBA00022692"/>
    </source>
</evidence>
<feature type="domain" description="Major facilitator superfamily (MFS) profile" evidence="6">
    <location>
        <begin position="1"/>
        <end position="383"/>
    </location>
</feature>
<reference evidence="7" key="3">
    <citation type="submission" date="2025-08" db="UniProtKB">
        <authorList>
            <consortium name="Ensembl"/>
        </authorList>
    </citation>
    <scope>IDENTIFICATION</scope>
</reference>
<feature type="transmembrane region" description="Helical" evidence="5">
    <location>
        <begin position="294"/>
        <end position="317"/>
    </location>
</feature>
<evidence type="ECO:0000256" key="5">
    <source>
        <dbReference type="SAM" id="Phobius"/>
    </source>
</evidence>
<dbReference type="InterPro" id="IPR020846">
    <property type="entry name" value="MFS_dom"/>
</dbReference>
<organism evidence="7 8">
    <name type="scientific">Ciona intestinalis</name>
    <name type="common">Transparent sea squirt</name>
    <name type="synonym">Ascidia intestinalis</name>
    <dbReference type="NCBI Taxonomy" id="7719"/>
    <lineage>
        <taxon>Eukaryota</taxon>
        <taxon>Metazoa</taxon>
        <taxon>Chordata</taxon>
        <taxon>Tunicata</taxon>
        <taxon>Ascidiacea</taxon>
        <taxon>Phlebobranchia</taxon>
        <taxon>Cionidae</taxon>
        <taxon>Ciona</taxon>
    </lineage>
</organism>
<feature type="transmembrane region" description="Helical" evidence="5">
    <location>
        <begin position="67"/>
        <end position="91"/>
    </location>
</feature>
<dbReference type="PROSITE" id="PS50850">
    <property type="entry name" value="MFS"/>
    <property type="match status" value="1"/>
</dbReference>
<dbReference type="GO" id="GO:0016020">
    <property type="term" value="C:membrane"/>
    <property type="evidence" value="ECO:0007669"/>
    <property type="project" value="UniProtKB-SubCell"/>
</dbReference>
<feature type="transmembrane region" description="Helical" evidence="5">
    <location>
        <begin position="43"/>
        <end position="61"/>
    </location>
</feature>